<dbReference type="RefSeq" id="WP_145149414.1">
    <property type="nucleotide sequence ID" value="NZ_VNIM01000019.1"/>
</dbReference>
<organism evidence="1 2">
    <name type="scientific">Alterirhizorhabdus solaris</name>
    <dbReference type="NCBI Taxonomy" id="2529389"/>
    <lineage>
        <taxon>Bacteria</taxon>
        <taxon>Pseudomonadati</taxon>
        <taxon>Pseudomonadota</taxon>
        <taxon>Alphaproteobacteria</taxon>
        <taxon>Sphingomonadales</taxon>
        <taxon>Rhizorhabdaceae</taxon>
        <taxon>Alterirhizorhabdus</taxon>
    </lineage>
</organism>
<comment type="caution">
    <text evidence="1">The sequence shown here is derived from an EMBL/GenBank/DDBJ whole genome shotgun (WGS) entry which is preliminary data.</text>
</comment>
<proteinExistence type="predicted"/>
<dbReference type="EMBL" id="VNIM01000019">
    <property type="protein sequence ID" value="TVV75562.1"/>
    <property type="molecule type" value="Genomic_DNA"/>
</dbReference>
<accession>A0A558R8D1</accession>
<evidence type="ECO:0000313" key="2">
    <source>
        <dbReference type="Proteomes" id="UP000318681"/>
    </source>
</evidence>
<protein>
    <submittedName>
        <fullName evidence="1">Uncharacterized protein</fullName>
    </submittedName>
</protein>
<evidence type="ECO:0000313" key="1">
    <source>
        <dbReference type="EMBL" id="TVV75562.1"/>
    </source>
</evidence>
<dbReference type="OrthoDB" id="7586039at2"/>
<reference evidence="1 2" key="1">
    <citation type="submission" date="2019-07" db="EMBL/GenBank/DDBJ databases">
        <title>Sphingomonas solaris sp. nov., isolated from a solar panel from Boston, Massachusetts.</title>
        <authorList>
            <person name="Tanner K."/>
            <person name="Pascual J."/>
            <person name="Mancuso C."/>
            <person name="Pereto J."/>
            <person name="Khalil A."/>
            <person name="Vilanova C."/>
        </authorList>
    </citation>
    <scope>NUCLEOTIDE SEQUENCE [LARGE SCALE GENOMIC DNA]</scope>
    <source>
        <strain evidence="1 2">R4DWN</strain>
    </source>
</reference>
<dbReference type="AlphaFoldDB" id="A0A558R8D1"/>
<keyword evidence="2" id="KW-1185">Reference proteome</keyword>
<dbReference type="Proteomes" id="UP000318681">
    <property type="component" value="Unassembled WGS sequence"/>
</dbReference>
<name>A0A558R8D1_9SPHN</name>
<sequence>MVAAYDYVRRRYGVDPIVGRAARHLETGEDCVIARPGRSQQHYVRVRFAGRRHAANSHPTALDYDPAPRIALEALTAPLVAFFAAQPVRIWSGEHRAWWRPDCAGYTVHVDRAGIYSLGYAYSATSHVGPEKQVKFEQVRA</sequence>
<gene>
    <name evidence="1" type="ORF">FOY91_06795</name>
</gene>